<sequence length="277" mass="29078">MGQTLRSRLTALLALALPVLAGLGYLQFAGAPANYLLVNAGALVVALLLVLFVSAPQSLRVRRGITLALLLALFVPLVTGPSVEGVARWLPLGPFRLHTAGLLVPAILVLALRDKDYAAPILLTAIFAGLLQPDAAIGFAIVFAAIGFHDVSKDWRIGLVTIFAFFAAIVMAIRGNPPPQPFVERVLIDAAGISPLLMAGLFLSLAASFFLILRTIHAPRSMRYTLAGSLFGFTILSIMNHYPSVLIGYGAAPILGYGLALALACGDTPEVSEANGA</sequence>
<evidence type="ECO:0000313" key="2">
    <source>
        <dbReference type="EMBL" id="MBY6217959.1"/>
    </source>
</evidence>
<organism evidence="2 3">
    <name type="scientific">Qipengyuania aquimaris</name>
    <dbReference type="NCBI Taxonomy" id="255984"/>
    <lineage>
        <taxon>Bacteria</taxon>
        <taxon>Pseudomonadati</taxon>
        <taxon>Pseudomonadota</taxon>
        <taxon>Alphaproteobacteria</taxon>
        <taxon>Sphingomonadales</taxon>
        <taxon>Erythrobacteraceae</taxon>
        <taxon>Qipengyuania</taxon>
    </lineage>
</organism>
<feature type="transmembrane region" description="Helical" evidence="1">
    <location>
        <begin position="31"/>
        <end position="53"/>
    </location>
</feature>
<comment type="caution">
    <text evidence="2">The sequence shown here is derived from an EMBL/GenBank/DDBJ whole genome shotgun (WGS) entry which is preliminary data.</text>
</comment>
<accession>A0A9Q3XCY9</accession>
<evidence type="ECO:0000256" key="1">
    <source>
        <dbReference type="SAM" id="Phobius"/>
    </source>
</evidence>
<dbReference type="EMBL" id="JAHVKP010000001">
    <property type="protein sequence ID" value="MBY6217959.1"/>
    <property type="molecule type" value="Genomic_DNA"/>
</dbReference>
<feature type="transmembrane region" description="Helical" evidence="1">
    <location>
        <begin position="196"/>
        <end position="216"/>
    </location>
</feature>
<keyword evidence="1" id="KW-0472">Membrane</keyword>
<dbReference type="AlphaFoldDB" id="A0A9Q3XCY9"/>
<keyword evidence="1" id="KW-1133">Transmembrane helix</keyword>
<feature type="transmembrane region" description="Helical" evidence="1">
    <location>
        <begin position="65"/>
        <end position="83"/>
    </location>
</feature>
<feature type="transmembrane region" description="Helical" evidence="1">
    <location>
        <begin position="155"/>
        <end position="175"/>
    </location>
</feature>
<gene>
    <name evidence="2" type="ORF">KUV31_06335</name>
</gene>
<dbReference type="Proteomes" id="UP000824927">
    <property type="component" value="Unassembled WGS sequence"/>
</dbReference>
<feature type="transmembrane region" description="Helical" evidence="1">
    <location>
        <begin position="121"/>
        <end position="149"/>
    </location>
</feature>
<name>A0A9Q3XCY9_9SPHN</name>
<reference evidence="2" key="1">
    <citation type="submission" date="2021-06" db="EMBL/GenBank/DDBJ databases">
        <title>50 bacteria genomes isolated from Dapeng, Shenzhen, China.</title>
        <authorList>
            <person name="Zheng W."/>
            <person name="Yu S."/>
            <person name="Huang Y."/>
        </authorList>
    </citation>
    <scope>NUCLEOTIDE SEQUENCE</scope>
    <source>
        <strain evidence="2">DP4N28-2</strain>
    </source>
</reference>
<proteinExistence type="predicted"/>
<feature type="transmembrane region" description="Helical" evidence="1">
    <location>
        <begin position="222"/>
        <end position="239"/>
    </location>
</feature>
<evidence type="ECO:0000313" key="3">
    <source>
        <dbReference type="Proteomes" id="UP000824927"/>
    </source>
</evidence>
<dbReference type="RefSeq" id="WP_222404937.1">
    <property type="nucleotide sequence ID" value="NZ_JAHVKP010000001.1"/>
</dbReference>
<keyword evidence="1" id="KW-0812">Transmembrane</keyword>
<protein>
    <submittedName>
        <fullName evidence="2">Uncharacterized protein</fullName>
    </submittedName>
</protein>